<dbReference type="InterPro" id="IPR036259">
    <property type="entry name" value="MFS_trans_sf"/>
</dbReference>
<proteinExistence type="predicted"/>
<evidence type="ECO:0000313" key="3">
    <source>
        <dbReference type="Proteomes" id="UP001519291"/>
    </source>
</evidence>
<keyword evidence="1" id="KW-1133">Transmembrane helix</keyword>
<evidence type="ECO:0000313" key="2">
    <source>
        <dbReference type="EMBL" id="MBP2405097.1"/>
    </source>
</evidence>
<dbReference type="RefSeq" id="WP_207303978.1">
    <property type="nucleotide sequence ID" value="NZ_JAGIOH010000001.1"/>
</dbReference>
<name>A0ABS4Y8H4_9ACTN</name>
<dbReference type="GeneID" id="91571431"/>
<dbReference type="Proteomes" id="UP001519291">
    <property type="component" value="Unassembled WGS sequence"/>
</dbReference>
<evidence type="ECO:0008006" key="4">
    <source>
        <dbReference type="Google" id="ProtNLM"/>
    </source>
</evidence>
<evidence type="ECO:0000256" key="1">
    <source>
        <dbReference type="SAM" id="Phobius"/>
    </source>
</evidence>
<protein>
    <recommendedName>
        <fullName evidence="4">Major facilitator superfamily (MFS) profile domain-containing protein</fullName>
    </recommendedName>
</protein>
<feature type="transmembrane region" description="Helical" evidence="1">
    <location>
        <begin position="48"/>
        <end position="68"/>
    </location>
</feature>
<accession>A0ABS4Y8H4</accession>
<keyword evidence="1" id="KW-0812">Transmembrane</keyword>
<dbReference type="SUPFAM" id="SSF103473">
    <property type="entry name" value="MFS general substrate transporter"/>
    <property type="match status" value="1"/>
</dbReference>
<gene>
    <name evidence="2" type="ORF">JO379_004566</name>
</gene>
<sequence length="82" mass="7737">MAAIIESAPADGAGVASAVFNVSRQVGSAVGVALFGTLVATSDHLTDGLHLSAALAAAAFLTGGFLAVGARRRAAAAGGATA</sequence>
<reference evidence="2 3" key="1">
    <citation type="submission" date="2021-03" db="EMBL/GenBank/DDBJ databases">
        <title>Sequencing the genomes of 1000 actinobacteria strains.</title>
        <authorList>
            <person name="Klenk H.-P."/>
        </authorList>
    </citation>
    <scope>NUCLEOTIDE SEQUENCE [LARGE SCALE GENOMIC DNA]</scope>
    <source>
        <strain evidence="2 3">DSM 41480</strain>
    </source>
</reference>
<keyword evidence="3" id="KW-1185">Reference proteome</keyword>
<comment type="caution">
    <text evidence="2">The sequence shown here is derived from an EMBL/GenBank/DDBJ whole genome shotgun (WGS) entry which is preliminary data.</text>
</comment>
<keyword evidence="1" id="KW-0472">Membrane</keyword>
<dbReference type="EMBL" id="JAGIOH010000001">
    <property type="protein sequence ID" value="MBP2405097.1"/>
    <property type="molecule type" value="Genomic_DNA"/>
</dbReference>
<organism evidence="2 3">
    <name type="scientific">Streptomyces syringium</name>
    <dbReference type="NCBI Taxonomy" id="76729"/>
    <lineage>
        <taxon>Bacteria</taxon>
        <taxon>Bacillati</taxon>
        <taxon>Actinomycetota</taxon>
        <taxon>Actinomycetes</taxon>
        <taxon>Kitasatosporales</taxon>
        <taxon>Streptomycetaceae</taxon>
        <taxon>Streptomyces</taxon>
    </lineage>
</organism>